<proteinExistence type="predicted"/>
<reference evidence="2" key="2">
    <citation type="journal article" date="2020" name="Nat. Commun.">
        <title>Large-scale genome sequencing of mycorrhizal fungi provides insights into the early evolution of symbiotic traits.</title>
        <authorList>
            <person name="Miyauchi S."/>
            <person name="Kiss E."/>
            <person name="Kuo A."/>
            <person name="Drula E."/>
            <person name="Kohler A."/>
            <person name="Sanchez-Garcia M."/>
            <person name="Morin E."/>
            <person name="Andreopoulos B."/>
            <person name="Barry K.W."/>
            <person name="Bonito G."/>
            <person name="Buee M."/>
            <person name="Carver A."/>
            <person name="Chen C."/>
            <person name="Cichocki N."/>
            <person name="Clum A."/>
            <person name="Culley D."/>
            <person name="Crous P.W."/>
            <person name="Fauchery L."/>
            <person name="Girlanda M."/>
            <person name="Hayes R.D."/>
            <person name="Keri Z."/>
            <person name="LaButti K."/>
            <person name="Lipzen A."/>
            <person name="Lombard V."/>
            <person name="Magnuson J."/>
            <person name="Maillard F."/>
            <person name="Murat C."/>
            <person name="Nolan M."/>
            <person name="Ohm R.A."/>
            <person name="Pangilinan J."/>
            <person name="Pereira M.F."/>
            <person name="Perotto S."/>
            <person name="Peter M."/>
            <person name="Pfister S."/>
            <person name="Riley R."/>
            <person name="Sitrit Y."/>
            <person name="Stielow J.B."/>
            <person name="Szollosi G."/>
            <person name="Zifcakova L."/>
            <person name="Stursova M."/>
            <person name="Spatafora J.W."/>
            <person name="Tedersoo L."/>
            <person name="Vaario L.M."/>
            <person name="Yamada A."/>
            <person name="Yan M."/>
            <person name="Wang P."/>
            <person name="Xu J."/>
            <person name="Bruns T."/>
            <person name="Baldrian P."/>
            <person name="Vilgalys R."/>
            <person name="Dunand C."/>
            <person name="Henrissat B."/>
            <person name="Grigoriev I.V."/>
            <person name="Hibbett D."/>
            <person name="Nagy L.G."/>
            <person name="Martin F.M."/>
        </authorList>
    </citation>
    <scope>NUCLEOTIDE SEQUENCE</scope>
    <source>
        <strain evidence="2">BED1</strain>
    </source>
</reference>
<gene>
    <name evidence="2" type="ORF">L210DRAFT_3072925</name>
</gene>
<reference evidence="2" key="1">
    <citation type="submission" date="2019-10" db="EMBL/GenBank/DDBJ databases">
        <authorList>
            <consortium name="DOE Joint Genome Institute"/>
            <person name="Kuo A."/>
            <person name="Miyauchi S."/>
            <person name="Kiss E."/>
            <person name="Drula E."/>
            <person name="Kohler A."/>
            <person name="Sanchez-Garcia M."/>
            <person name="Andreopoulos B."/>
            <person name="Barry K.W."/>
            <person name="Bonito G."/>
            <person name="Buee M."/>
            <person name="Carver A."/>
            <person name="Chen C."/>
            <person name="Cichocki N."/>
            <person name="Clum A."/>
            <person name="Culley D."/>
            <person name="Crous P.W."/>
            <person name="Fauchery L."/>
            <person name="Girlanda M."/>
            <person name="Hayes R."/>
            <person name="Keri Z."/>
            <person name="LaButti K."/>
            <person name="Lipzen A."/>
            <person name="Lombard V."/>
            <person name="Magnuson J."/>
            <person name="Maillard F."/>
            <person name="Morin E."/>
            <person name="Murat C."/>
            <person name="Nolan M."/>
            <person name="Ohm R."/>
            <person name="Pangilinan J."/>
            <person name="Pereira M."/>
            <person name="Perotto S."/>
            <person name="Peter M."/>
            <person name="Riley R."/>
            <person name="Sitrit Y."/>
            <person name="Stielow B."/>
            <person name="Szollosi G."/>
            <person name="Zifcakova L."/>
            <person name="Stursova M."/>
            <person name="Spatafora J.W."/>
            <person name="Tedersoo L."/>
            <person name="Vaario L.-M."/>
            <person name="Yamada A."/>
            <person name="Yan M."/>
            <person name="Wang P."/>
            <person name="Xu J."/>
            <person name="Bruns T."/>
            <person name="Baldrian P."/>
            <person name="Vilgalys R."/>
            <person name="Henrissat B."/>
            <person name="Grigoriev I.V."/>
            <person name="Hibbett D."/>
            <person name="Nagy L.G."/>
            <person name="Martin F.M."/>
        </authorList>
    </citation>
    <scope>NUCLEOTIDE SEQUENCE</scope>
    <source>
        <strain evidence="2">BED1</strain>
    </source>
</reference>
<feature type="region of interest" description="Disordered" evidence="1">
    <location>
        <begin position="1"/>
        <end position="169"/>
    </location>
</feature>
<evidence type="ECO:0000256" key="1">
    <source>
        <dbReference type="SAM" id="MobiDB-lite"/>
    </source>
</evidence>
<organism evidence="2 3">
    <name type="scientific">Boletus edulis BED1</name>
    <dbReference type="NCBI Taxonomy" id="1328754"/>
    <lineage>
        <taxon>Eukaryota</taxon>
        <taxon>Fungi</taxon>
        <taxon>Dikarya</taxon>
        <taxon>Basidiomycota</taxon>
        <taxon>Agaricomycotina</taxon>
        <taxon>Agaricomycetes</taxon>
        <taxon>Agaricomycetidae</taxon>
        <taxon>Boletales</taxon>
        <taxon>Boletineae</taxon>
        <taxon>Boletaceae</taxon>
        <taxon>Boletoideae</taxon>
        <taxon>Boletus</taxon>
    </lineage>
</organism>
<sequence>MAGVLRSLEDPRNVPKKPYKRSGRVSEPQSVKLEGEKSEYPSCDDIPTTSDQTDTAGPLRRHEDVRDIPNELLNVSELERKKSELSEEVNSQESAQIEPDEPGRELVAQSDSYSIQEGHTSIRNERRDRTNAPDGHRSELSEEVNRRHQESSRTSRTAKPLSKAANTMG</sequence>
<feature type="compositionally biased region" description="Polar residues" evidence="1">
    <location>
        <begin position="109"/>
        <end position="119"/>
    </location>
</feature>
<feature type="compositionally biased region" description="Basic and acidic residues" evidence="1">
    <location>
        <begin position="60"/>
        <end position="69"/>
    </location>
</feature>
<feature type="compositionally biased region" description="Basic residues" evidence="1">
    <location>
        <begin position="14"/>
        <end position="23"/>
    </location>
</feature>
<evidence type="ECO:0000313" key="3">
    <source>
        <dbReference type="Proteomes" id="UP001194468"/>
    </source>
</evidence>
<keyword evidence="3" id="KW-1185">Reference proteome</keyword>
<accession>A0AAD4BHJ8</accession>
<name>A0AAD4BHJ8_BOLED</name>
<feature type="compositionally biased region" description="Basic and acidic residues" evidence="1">
    <location>
        <begin position="120"/>
        <end position="153"/>
    </location>
</feature>
<dbReference type="EMBL" id="WHUW01000064">
    <property type="protein sequence ID" value="KAF8429932.1"/>
    <property type="molecule type" value="Genomic_DNA"/>
</dbReference>
<comment type="caution">
    <text evidence="2">The sequence shown here is derived from an EMBL/GenBank/DDBJ whole genome shotgun (WGS) entry which is preliminary data.</text>
</comment>
<evidence type="ECO:0000313" key="2">
    <source>
        <dbReference type="EMBL" id="KAF8429932.1"/>
    </source>
</evidence>
<dbReference type="Proteomes" id="UP001194468">
    <property type="component" value="Unassembled WGS sequence"/>
</dbReference>
<dbReference type="AlphaFoldDB" id="A0AAD4BHJ8"/>
<protein>
    <submittedName>
        <fullName evidence="2">Uncharacterized protein</fullName>
    </submittedName>
</protein>